<dbReference type="PROSITE" id="PS50222">
    <property type="entry name" value="EF_HAND_2"/>
    <property type="match status" value="1"/>
</dbReference>
<evidence type="ECO:0000256" key="6">
    <source>
        <dbReference type="ARBA" id="ARBA00022792"/>
    </source>
</evidence>
<name>A0ABN7T0K4_OIKDI</name>
<evidence type="ECO:0000259" key="10">
    <source>
        <dbReference type="PROSITE" id="PS50222"/>
    </source>
</evidence>
<dbReference type="Pfam" id="PF13499">
    <property type="entry name" value="EF-hand_7"/>
    <property type="match status" value="1"/>
</dbReference>
<gene>
    <name evidence="11" type="ORF">OKIOD_LOCUS11305</name>
</gene>
<reference evidence="11 12" key="1">
    <citation type="submission" date="2021-04" db="EMBL/GenBank/DDBJ databases">
        <authorList>
            <person name="Bliznina A."/>
        </authorList>
    </citation>
    <scope>NUCLEOTIDE SEQUENCE [LARGE SCALE GENOMIC DNA]</scope>
</reference>
<dbReference type="InterPro" id="IPR036228">
    <property type="entry name" value="ATP_synth_F0_dsu_sf_mt"/>
</dbReference>
<dbReference type="InterPro" id="IPR008689">
    <property type="entry name" value="ATP_synth_F0_dsu_mt"/>
</dbReference>
<proteinExistence type="inferred from homology"/>
<evidence type="ECO:0000256" key="8">
    <source>
        <dbReference type="ARBA" id="ARBA00023128"/>
    </source>
</evidence>
<dbReference type="Proteomes" id="UP001158576">
    <property type="component" value="Chromosome 1"/>
</dbReference>
<evidence type="ECO:0000256" key="9">
    <source>
        <dbReference type="ARBA" id="ARBA00023136"/>
    </source>
</evidence>
<keyword evidence="7" id="KW-0406">Ion transport</keyword>
<dbReference type="Pfam" id="PF05873">
    <property type="entry name" value="Mt_ATP-synt_D"/>
    <property type="match status" value="1"/>
</dbReference>
<dbReference type="InterPro" id="IPR011992">
    <property type="entry name" value="EF-hand-dom_pair"/>
</dbReference>
<organism evidence="11 12">
    <name type="scientific">Oikopleura dioica</name>
    <name type="common">Tunicate</name>
    <dbReference type="NCBI Taxonomy" id="34765"/>
    <lineage>
        <taxon>Eukaryota</taxon>
        <taxon>Metazoa</taxon>
        <taxon>Chordata</taxon>
        <taxon>Tunicata</taxon>
        <taxon>Appendicularia</taxon>
        <taxon>Copelata</taxon>
        <taxon>Oikopleuridae</taxon>
        <taxon>Oikopleura</taxon>
    </lineage>
</organism>
<dbReference type="Gene3D" id="1.10.238.10">
    <property type="entry name" value="EF-hand"/>
    <property type="match status" value="2"/>
</dbReference>
<feature type="domain" description="EF-hand" evidence="10">
    <location>
        <begin position="330"/>
        <end position="365"/>
    </location>
</feature>
<evidence type="ECO:0000256" key="7">
    <source>
        <dbReference type="ARBA" id="ARBA00023065"/>
    </source>
</evidence>
<keyword evidence="5" id="KW-0375">Hydrogen ion transport</keyword>
<dbReference type="SUPFAM" id="SSF47473">
    <property type="entry name" value="EF-hand"/>
    <property type="match status" value="1"/>
</dbReference>
<evidence type="ECO:0000313" key="11">
    <source>
        <dbReference type="EMBL" id="CAG5105887.1"/>
    </source>
</evidence>
<evidence type="ECO:0000256" key="4">
    <source>
        <dbReference type="ARBA" id="ARBA00022547"/>
    </source>
</evidence>
<sequence length="405" mass="45343">MSGRVIPAAVNWSELLRKTAPGDKKLMAAFKVKSDIIAGNYAKAAAFNRTINWDYYQGAIKNKALVADFKAKFEATEIPVPSDEGRQAALEAKAAEDEVAVANYIKKVDQQIDDASVTLNNIKALPPFEQMTQSDILYWFPQLCKNQEPVPLSENQIMTSVHGVQFVETSTYQWPGDYGGWYKTFEETKGTDAAVEYRLNESQFPGNKFPAFFSSFPTEDFKESFALSDPLIQWEAIAHHPDFDANVNAIQAAEGVQEEAFLVFDTQANKQADVREIGTIVRSLGLVPTEAEVNELISETEDETASGFVRLDRLLPVLTQCILEKRYKPEPENVILKAFESLDTDKKGYLLPEEISQYLREEGEPFLQEELEEFLSAAVDPSKGKIFYKDYVALLSVDDAGLSLK</sequence>
<keyword evidence="9" id="KW-0472">Membrane</keyword>
<dbReference type="EMBL" id="OU015566">
    <property type="protein sequence ID" value="CAG5105887.1"/>
    <property type="molecule type" value="Genomic_DNA"/>
</dbReference>
<keyword evidence="12" id="KW-1185">Reference proteome</keyword>
<keyword evidence="4" id="KW-0138">CF(0)</keyword>
<dbReference type="CDD" id="cd00051">
    <property type="entry name" value="EFh"/>
    <property type="match status" value="1"/>
</dbReference>
<comment type="similarity">
    <text evidence="2">Belongs to the ATPase d subunit family.</text>
</comment>
<keyword evidence="3" id="KW-0813">Transport</keyword>
<comment type="subcellular location">
    <subcellularLocation>
        <location evidence="1">Mitochondrion inner membrane</location>
    </subcellularLocation>
</comment>
<dbReference type="PANTHER" id="PTHR46763:SF1">
    <property type="entry name" value="DYNEIN REGULATORY COMPLEX PROTEIN 8"/>
    <property type="match status" value="1"/>
</dbReference>
<protein>
    <submittedName>
        <fullName evidence="11">Oidioi.mRNA.OKI2018_I69.chr1.g2540.t1.cds</fullName>
    </submittedName>
</protein>
<dbReference type="PANTHER" id="PTHR46763">
    <property type="entry name" value="DYNEIN REGULATORY COMPLEX PROTEIN 8"/>
    <property type="match status" value="1"/>
</dbReference>
<evidence type="ECO:0000256" key="1">
    <source>
        <dbReference type="ARBA" id="ARBA00004273"/>
    </source>
</evidence>
<evidence type="ECO:0000313" key="12">
    <source>
        <dbReference type="Proteomes" id="UP001158576"/>
    </source>
</evidence>
<evidence type="ECO:0000256" key="5">
    <source>
        <dbReference type="ARBA" id="ARBA00022781"/>
    </source>
</evidence>
<evidence type="ECO:0000256" key="2">
    <source>
        <dbReference type="ARBA" id="ARBA00006842"/>
    </source>
</evidence>
<dbReference type="InterPro" id="IPR002048">
    <property type="entry name" value="EF_hand_dom"/>
</dbReference>
<keyword evidence="6" id="KW-0999">Mitochondrion inner membrane</keyword>
<accession>A0ABN7T0K4</accession>
<dbReference type="Gene3D" id="6.10.280.70">
    <property type="match status" value="1"/>
</dbReference>
<dbReference type="SUPFAM" id="SSF161065">
    <property type="entry name" value="ATP synthase D chain-like"/>
    <property type="match status" value="1"/>
</dbReference>
<evidence type="ECO:0000256" key="3">
    <source>
        <dbReference type="ARBA" id="ARBA00022448"/>
    </source>
</evidence>
<keyword evidence="8" id="KW-0496">Mitochondrion</keyword>